<dbReference type="EMBL" id="JAQQWI010000010">
    <property type="protein sequence ID" value="KAK8017937.1"/>
    <property type="molecule type" value="Genomic_DNA"/>
</dbReference>
<keyword evidence="3" id="KW-1185">Reference proteome</keyword>
<proteinExistence type="predicted"/>
<feature type="region of interest" description="Disordered" evidence="1">
    <location>
        <begin position="1"/>
        <end position="36"/>
    </location>
</feature>
<evidence type="ECO:0000256" key="1">
    <source>
        <dbReference type="SAM" id="MobiDB-lite"/>
    </source>
</evidence>
<accession>A0ABR1RSQ4</accession>
<evidence type="ECO:0000313" key="3">
    <source>
        <dbReference type="Proteomes" id="UP001396898"/>
    </source>
</evidence>
<sequence>MDQAQTSLPERIDTHQNLGGADEAEMPSFPGSKAISGLANFSPQTSATGCWVVSRRSVATNLITQLGEIVKPETTLLRVARGASRSEFNTPIKTRFESRHTVSEMKQAMISAVLQPTDIADLPCQLSSPVS</sequence>
<reference evidence="2 3" key="1">
    <citation type="submission" date="2023-01" db="EMBL/GenBank/DDBJ databases">
        <title>Analysis of 21 Apiospora genomes using comparative genomics revels a genus with tremendous synthesis potential of carbohydrate active enzymes and secondary metabolites.</title>
        <authorList>
            <person name="Sorensen T."/>
        </authorList>
    </citation>
    <scope>NUCLEOTIDE SEQUENCE [LARGE SCALE GENOMIC DNA]</scope>
    <source>
        <strain evidence="2 3">CBS 20057</strain>
    </source>
</reference>
<evidence type="ECO:0000313" key="2">
    <source>
        <dbReference type="EMBL" id="KAK8017937.1"/>
    </source>
</evidence>
<name>A0ABR1RSQ4_9PEZI</name>
<dbReference type="Proteomes" id="UP001396898">
    <property type="component" value="Unassembled WGS sequence"/>
</dbReference>
<comment type="caution">
    <text evidence="2">The sequence shown here is derived from an EMBL/GenBank/DDBJ whole genome shotgun (WGS) entry which is preliminary data.</text>
</comment>
<gene>
    <name evidence="2" type="ORF">PG991_007127</name>
</gene>
<protein>
    <submittedName>
        <fullName evidence="2">Uncharacterized protein</fullName>
    </submittedName>
</protein>
<organism evidence="2 3">
    <name type="scientific">Apiospora marii</name>
    <dbReference type="NCBI Taxonomy" id="335849"/>
    <lineage>
        <taxon>Eukaryota</taxon>
        <taxon>Fungi</taxon>
        <taxon>Dikarya</taxon>
        <taxon>Ascomycota</taxon>
        <taxon>Pezizomycotina</taxon>
        <taxon>Sordariomycetes</taxon>
        <taxon>Xylariomycetidae</taxon>
        <taxon>Amphisphaeriales</taxon>
        <taxon>Apiosporaceae</taxon>
        <taxon>Apiospora</taxon>
    </lineage>
</organism>